<organism evidence="2 3">
    <name type="scientific">Tianweitania populi</name>
    <dbReference type="NCBI Taxonomy" id="1607949"/>
    <lineage>
        <taxon>Bacteria</taxon>
        <taxon>Pseudomonadati</taxon>
        <taxon>Pseudomonadota</taxon>
        <taxon>Alphaproteobacteria</taxon>
        <taxon>Hyphomicrobiales</taxon>
        <taxon>Phyllobacteriaceae</taxon>
        <taxon>Tianweitania</taxon>
    </lineage>
</organism>
<keyword evidence="3" id="KW-1185">Reference proteome</keyword>
<dbReference type="EMBL" id="BMZQ01000002">
    <property type="protein sequence ID" value="GHD17208.1"/>
    <property type="molecule type" value="Genomic_DNA"/>
</dbReference>
<accession>A0A8J3DXT4</accession>
<proteinExistence type="predicted"/>
<dbReference type="InterPro" id="IPR027417">
    <property type="entry name" value="P-loop_NTPase"/>
</dbReference>
<reference evidence="2" key="2">
    <citation type="submission" date="2020-09" db="EMBL/GenBank/DDBJ databases">
        <authorList>
            <person name="Sun Q."/>
            <person name="Kim S."/>
        </authorList>
    </citation>
    <scope>NUCLEOTIDE SEQUENCE</scope>
    <source>
        <strain evidence="2">KCTC 42249</strain>
    </source>
</reference>
<dbReference type="AlphaFoldDB" id="A0A8J3DXT4"/>
<evidence type="ECO:0000313" key="2">
    <source>
        <dbReference type="EMBL" id="GHD17208.1"/>
    </source>
</evidence>
<dbReference type="CDD" id="cd01918">
    <property type="entry name" value="HprK_C"/>
    <property type="match status" value="1"/>
</dbReference>
<dbReference type="SUPFAM" id="SSF53795">
    <property type="entry name" value="PEP carboxykinase-like"/>
    <property type="match status" value="1"/>
</dbReference>
<dbReference type="Pfam" id="PF07475">
    <property type="entry name" value="Hpr_kinase_C"/>
    <property type="match status" value="1"/>
</dbReference>
<dbReference type="GO" id="GO:0000155">
    <property type="term" value="F:phosphorelay sensor kinase activity"/>
    <property type="evidence" value="ECO:0007669"/>
    <property type="project" value="InterPro"/>
</dbReference>
<dbReference type="InterPro" id="IPR011104">
    <property type="entry name" value="Hpr_kin/Pase_C"/>
</dbReference>
<dbReference type="RefSeq" id="WP_189504505.1">
    <property type="nucleotide sequence ID" value="NZ_BMZQ01000002.1"/>
</dbReference>
<dbReference type="GO" id="GO:0005524">
    <property type="term" value="F:ATP binding"/>
    <property type="evidence" value="ECO:0007669"/>
    <property type="project" value="InterPro"/>
</dbReference>
<reference evidence="2" key="1">
    <citation type="journal article" date="2014" name="Int. J. Syst. Evol. Microbiol.">
        <title>Complete genome sequence of Corynebacterium casei LMG S-19264T (=DSM 44701T), isolated from a smear-ripened cheese.</title>
        <authorList>
            <consortium name="US DOE Joint Genome Institute (JGI-PGF)"/>
            <person name="Walter F."/>
            <person name="Albersmeier A."/>
            <person name="Kalinowski J."/>
            <person name="Ruckert C."/>
        </authorList>
    </citation>
    <scope>NUCLEOTIDE SEQUENCE</scope>
    <source>
        <strain evidence="2">KCTC 42249</strain>
    </source>
</reference>
<dbReference type="Gene3D" id="3.40.50.300">
    <property type="entry name" value="P-loop containing nucleotide triphosphate hydrolases"/>
    <property type="match status" value="1"/>
</dbReference>
<comment type="caution">
    <text evidence="2">The sequence shown here is derived from an EMBL/GenBank/DDBJ whole genome shotgun (WGS) entry which is preliminary data.</text>
</comment>
<gene>
    <name evidence="2" type="ORF">GCM10016234_26130</name>
</gene>
<dbReference type="Proteomes" id="UP000630142">
    <property type="component" value="Unassembled WGS sequence"/>
</dbReference>
<evidence type="ECO:0000313" key="3">
    <source>
        <dbReference type="Proteomes" id="UP000630142"/>
    </source>
</evidence>
<protein>
    <recommendedName>
        <fullName evidence="1">HPr kinase/phosphorylase C-terminal domain-containing protein</fullName>
    </recommendedName>
</protein>
<name>A0A8J3DXT4_9HYPH</name>
<dbReference type="GO" id="GO:0006109">
    <property type="term" value="P:regulation of carbohydrate metabolic process"/>
    <property type="evidence" value="ECO:0007669"/>
    <property type="project" value="InterPro"/>
</dbReference>
<sequence length="152" mass="16138">MAANHHGTLVVVGDKGVLIRGASGAGKSTLALALIAAGRQLGVFARLVADDQVYLEHHHGRLIGWVPQPLAGLAELPPLGPMPMVFEGRAQVDWVVDLVAAETIERMVEGRTVELEQVTLPLLNLPQRSTETAVTPLLKILGDKVLPGNLPV</sequence>
<evidence type="ECO:0000259" key="1">
    <source>
        <dbReference type="Pfam" id="PF07475"/>
    </source>
</evidence>
<feature type="domain" description="HPr kinase/phosphorylase C-terminal" evidence="1">
    <location>
        <begin position="4"/>
        <end position="81"/>
    </location>
</feature>